<dbReference type="RefSeq" id="WP_112059308.1">
    <property type="nucleotide sequence ID" value="NZ_UAWL01000031.1"/>
</dbReference>
<evidence type="ECO:0000313" key="2">
    <source>
        <dbReference type="EMBL" id="SQC36487.1"/>
    </source>
</evidence>
<protein>
    <submittedName>
        <fullName evidence="2">Transcriptional regulator/antitoxin, MazE</fullName>
    </submittedName>
</protein>
<dbReference type="EMBL" id="UAWL01000031">
    <property type="protein sequence ID" value="SQC36487.1"/>
    <property type="molecule type" value="Genomic_DNA"/>
</dbReference>
<organism evidence="2 3">
    <name type="scientific">Helicobacter fennelliae</name>
    <dbReference type="NCBI Taxonomy" id="215"/>
    <lineage>
        <taxon>Bacteria</taxon>
        <taxon>Pseudomonadati</taxon>
        <taxon>Campylobacterota</taxon>
        <taxon>Epsilonproteobacteria</taxon>
        <taxon>Campylobacterales</taxon>
        <taxon>Helicobacteraceae</taxon>
        <taxon>Helicobacter</taxon>
    </lineage>
</organism>
<dbReference type="InterPro" id="IPR007159">
    <property type="entry name" value="SpoVT-AbrB_dom"/>
</dbReference>
<sequence>MTKLIKIGNSYGIRIPKVFIKKAHLEDAVIDLKLFKNGLLLSPNKTHRSNWDSAILRKRAKQEDDMQNTISLQKDFACEDMKEWEW</sequence>
<gene>
    <name evidence="2" type="ORF">NCTC13102_02294</name>
</gene>
<dbReference type="SUPFAM" id="SSF89447">
    <property type="entry name" value="AbrB/MazE/MraZ-like"/>
    <property type="match status" value="1"/>
</dbReference>
<dbReference type="Gene3D" id="2.10.260.10">
    <property type="match status" value="1"/>
</dbReference>
<name>A0A2X3EN91_9HELI</name>
<evidence type="ECO:0000259" key="1">
    <source>
        <dbReference type="SMART" id="SM00966"/>
    </source>
</evidence>
<dbReference type="GO" id="GO:0003677">
    <property type="term" value="F:DNA binding"/>
    <property type="evidence" value="ECO:0007669"/>
    <property type="project" value="InterPro"/>
</dbReference>
<dbReference type="SMART" id="SM00966">
    <property type="entry name" value="SpoVT_AbrB"/>
    <property type="match status" value="1"/>
</dbReference>
<dbReference type="Proteomes" id="UP000250166">
    <property type="component" value="Unassembled WGS sequence"/>
</dbReference>
<accession>A0A2X3EN91</accession>
<reference evidence="2 3" key="1">
    <citation type="submission" date="2018-06" db="EMBL/GenBank/DDBJ databases">
        <authorList>
            <consortium name="Pathogen Informatics"/>
            <person name="Doyle S."/>
        </authorList>
    </citation>
    <scope>NUCLEOTIDE SEQUENCE [LARGE SCALE GENOMIC DNA]</scope>
    <source>
        <strain evidence="2 3">NCTC13102</strain>
    </source>
</reference>
<feature type="domain" description="SpoVT-AbrB" evidence="1">
    <location>
        <begin position="5"/>
        <end position="49"/>
    </location>
</feature>
<dbReference type="InterPro" id="IPR037914">
    <property type="entry name" value="SpoVT-AbrB_sf"/>
</dbReference>
<proteinExistence type="predicted"/>
<dbReference type="AlphaFoldDB" id="A0A2X3EN91"/>
<evidence type="ECO:0000313" key="3">
    <source>
        <dbReference type="Proteomes" id="UP000250166"/>
    </source>
</evidence>